<dbReference type="EnsemblPlants" id="AUR62011784-RA">
    <property type="protein sequence ID" value="AUR62011784-RA:cds"/>
    <property type="gene ID" value="AUR62011784"/>
</dbReference>
<reference evidence="4" key="2">
    <citation type="submission" date="2021-03" db="UniProtKB">
        <authorList>
            <consortium name="EnsemblPlants"/>
        </authorList>
    </citation>
    <scope>IDENTIFICATION</scope>
</reference>
<dbReference type="Gene3D" id="1.25.40.10">
    <property type="entry name" value="Tetratricopeptide repeat domain"/>
    <property type="match status" value="2"/>
</dbReference>
<dbReference type="OMA" id="DSKTCEP"/>
<dbReference type="KEGG" id="cqi:110734275"/>
<comment type="similarity">
    <text evidence="1">Belongs to the PPR family. P subfamily.</text>
</comment>
<dbReference type="PANTHER" id="PTHR45717:SF8">
    <property type="entry name" value="OS01G0301000 PROTEIN"/>
    <property type="match status" value="1"/>
</dbReference>
<protein>
    <submittedName>
        <fullName evidence="4">Uncharacterized protein</fullName>
    </submittedName>
</protein>
<dbReference type="OrthoDB" id="1717827at2759"/>
<dbReference type="NCBIfam" id="TIGR00756">
    <property type="entry name" value="PPR"/>
    <property type="match status" value="1"/>
</dbReference>
<dbReference type="GO" id="GO:0003729">
    <property type="term" value="F:mRNA binding"/>
    <property type="evidence" value="ECO:0007669"/>
    <property type="project" value="UniProtKB-ARBA"/>
</dbReference>
<dbReference type="Proteomes" id="UP000596660">
    <property type="component" value="Unplaced"/>
</dbReference>
<dbReference type="PANTHER" id="PTHR45717">
    <property type="entry name" value="OS12G0527900 PROTEIN"/>
    <property type="match status" value="1"/>
</dbReference>
<proteinExistence type="inferred from homology"/>
<dbReference type="AlphaFoldDB" id="A0A803LF28"/>
<evidence type="ECO:0000313" key="5">
    <source>
        <dbReference type="Proteomes" id="UP000596660"/>
    </source>
</evidence>
<sequence>MMHRLLTKTRSLNTTRHMTIPAGSRLFRSLFSTTPSFTPENPPIRRQEFSNHNLYSRLSLVRSTGEKVSDVLDQILRNNNNQLKREDLVQCIMMLRKYGHYQLCLEILEWMEKGQIGHSALHLNMICEVKGIDEAEEFFFSLPPDEQNRATYGALLHGYCFKKMIDKALALFNQMDEMNLVSSEVAYAHLICLYMKVDQPEKVPPLIQEMKQRNIPISCVCYQPWILSYACLNDREGIERVMKEVQLQRSIKDEWLIYVTFASAYLKTGQFEKVDKTLILLEEILDNSFDNPDNVGYHILINLYATLGRLESVNRIWEKLKSRSDDYDNFCYLTMLQALTKLGNMELLKKCFMEWNSNYKSYDARLLTVVIGAFLRHDWFDEANLILKDAADGGGDKACAAHVTFVDYYLEKRQIDPALKHLEVALANQWAWHSFAGRLNRFFEYFIEEKDVDGAEHYCQMLERSQPLVPTTYLGLLQTYAAAGKTAPDMRKRMEQSAINIGTELEALLEKVCPN</sequence>
<evidence type="ECO:0000256" key="1">
    <source>
        <dbReference type="ARBA" id="ARBA00007626"/>
    </source>
</evidence>
<accession>A0A803LF28</accession>
<keyword evidence="2" id="KW-0677">Repeat</keyword>
<dbReference type="GO" id="GO:0005739">
    <property type="term" value="C:mitochondrion"/>
    <property type="evidence" value="ECO:0007669"/>
    <property type="project" value="TreeGrafter"/>
</dbReference>
<organism evidence="4 5">
    <name type="scientific">Chenopodium quinoa</name>
    <name type="common">Quinoa</name>
    <dbReference type="NCBI Taxonomy" id="63459"/>
    <lineage>
        <taxon>Eukaryota</taxon>
        <taxon>Viridiplantae</taxon>
        <taxon>Streptophyta</taxon>
        <taxon>Embryophyta</taxon>
        <taxon>Tracheophyta</taxon>
        <taxon>Spermatophyta</taxon>
        <taxon>Magnoliopsida</taxon>
        <taxon>eudicotyledons</taxon>
        <taxon>Gunneridae</taxon>
        <taxon>Pentapetalae</taxon>
        <taxon>Caryophyllales</taxon>
        <taxon>Chenopodiaceae</taxon>
        <taxon>Chenopodioideae</taxon>
        <taxon>Atripliceae</taxon>
        <taxon>Chenopodium</taxon>
    </lineage>
</organism>
<name>A0A803LF28_CHEQI</name>
<evidence type="ECO:0000313" key="4">
    <source>
        <dbReference type="EnsemblPlants" id="AUR62011784-RA:cds"/>
    </source>
</evidence>
<evidence type="ECO:0000256" key="3">
    <source>
        <dbReference type="PROSITE-ProRule" id="PRU00708"/>
    </source>
</evidence>
<gene>
    <name evidence="4" type="primary">LOC110734275</name>
</gene>
<reference evidence="4" key="1">
    <citation type="journal article" date="2017" name="Nature">
        <title>The genome of Chenopodium quinoa.</title>
        <authorList>
            <person name="Jarvis D.E."/>
            <person name="Ho Y.S."/>
            <person name="Lightfoot D.J."/>
            <person name="Schmoeckel S.M."/>
            <person name="Li B."/>
            <person name="Borm T.J.A."/>
            <person name="Ohyanagi H."/>
            <person name="Mineta K."/>
            <person name="Michell C.T."/>
            <person name="Saber N."/>
            <person name="Kharbatia N.M."/>
            <person name="Rupper R.R."/>
            <person name="Sharp A.R."/>
            <person name="Dally N."/>
            <person name="Boughton B.A."/>
            <person name="Woo Y.H."/>
            <person name="Gao G."/>
            <person name="Schijlen E.G.W.M."/>
            <person name="Guo X."/>
            <person name="Momin A.A."/>
            <person name="Negrao S."/>
            <person name="Al-Babili S."/>
            <person name="Gehring C."/>
            <person name="Roessner U."/>
            <person name="Jung C."/>
            <person name="Murphy K."/>
            <person name="Arold S.T."/>
            <person name="Gojobori T."/>
            <person name="van der Linden C.G."/>
            <person name="van Loo E.N."/>
            <person name="Jellen E.N."/>
            <person name="Maughan P.J."/>
            <person name="Tester M."/>
        </authorList>
    </citation>
    <scope>NUCLEOTIDE SEQUENCE [LARGE SCALE GENOMIC DNA]</scope>
    <source>
        <strain evidence="4">cv. PI 614886</strain>
    </source>
</reference>
<dbReference type="InterPro" id="IPR011990">
    <property type="entry name" value="TPR-like_helical_dom_sf"/>
</dbReference>
<dbReference type="Gramene" id="AUR62011784-RA">
    <property type="protein sequence ID" value="AUR62011784-RA:cds"/>
    <property type="gene ID" value="AUR62011784"/>
</dbReference>
<keyword evidence="5" id="KW-1185">Reference proteome</keyword>
<dbReference type="Pfam" id="PF01535">
    <property type="entry name" value="PPR"/>
    <property type="match status" value="2"/>
</dbReference>
<dbReference type="InterPro" id="IPR002885">
    <property type="entry name" value="PPR_rpt"/>
</dbReference>
<feature type="repeat" description="PPR" evidence="3">
    <location>
        <begin position="148"/>
        <end position="182"/>
    </location>
</feature>
<dbReference type="PROSITE" id="PS51375">
    <property type="entry name" value="PPR"/>
    <property type="match status" value="1"/>
</dbReference>
<dbReference type="GeneID" id="110734275"/>
<dbReference type="SMR" id="A0A803LF28"/>
<evidence type="ECO:0000256" key="2">
    <source>
        <dbReference type="ARBA" id="ARBA00022737"/>
    </source>
</evidence>
<dbReference type="RefSeq" id="XP_021770047.1">
    <property type="nucleotide sequence ID" value="XM_021914355.1"/>
</dbReference>